<evidence type="ECO:0000259" key="1">
    <source>
        <dbReference type="Pfam" id="PF02470"/>
    </source>
</evidence>
<protein>
    <submittedName>
        <fullName evidence="2">MlaD family protein</fullName>
    </submittedName>
</protein>
<accession>A0AAU7DGZ5</accession>
<feature type="domain" description="Mce/MlaD" evidence="1">
    <location>
        <begin position="44"/>
        <end position="122"/>
    </location>
</feature>
<evidence type="ECO:0000313" key="2">
    <source>
        <dbReference type="EMBL" id="XBH16988.1"/>
    </source>
</evidence>
<reference evidence="2" key="1">
    <citation type="submission" date="2023-03" db="EMBL/GenBank/DDBJ databases">
        <title>Edaphobacter sp.</title>
        <authorList>
            <person name="Huber K.J."/>
            <person name="Papendorf J."/>
            <person name="Pilke C."/>
            <person name="Bunk B."/>
            <person name="Sproeer C."/>
            <person name="Pester M."/>
        </authorList>
    </citation>
    <scope>NUCLEOTIDE SEQUENCE</scope>
    <source>
        <strain evidence="2">DSM 110680</strain>
    </source>
</reference>
<sequence>MPSRKEIQWSQLRVGALVLAALAVLVLVILLMSSASGGLFAHKLTLRTYFNNAGGLKSGAPVTLEGVTIGNITKIRVVPERSPTPVEVSMRVGGEYIHFLHSDSTTSIVQAGVLGDSFVDITSAHATGPAPANNTELRSTEAPSLQGVISASQDSIDQITKLMKNANILMDTLNSKRGTIGGFINDPAFYAKLNHIADNLDKLTGAINNGQGTLGKLVNDDTLYTHVDSVVGRFDNIAQGIQNGQGTAGKLVKDDTLYNNLNSTVANANQLLADVNSGKGSIGKLAKDPEFAKKLDDAVTRLDSLLTGIDEGKGTIGQLMQNRSVYDHTDQTMDQAKQLLQAIRQDPKKYFVIRLKLF</sequence>
<name>A0AAU7DGZ5_9BACT</name>
<dbReference type="PANTHER" id="PTHR33371:SF4">
    <property type="entry name" value="INTERMEMBRANE PHOSPHOLIPID TRANSPORT SYSTEM BINDING PROTEIN MLAD"/>
    <property type="match status" value="1"/>
</dbReference>
<dbReference type="PANTHER" id="PTHR33371">
    <property type="entry name" value="INTERMEMBRANE PHOSPHOLIPID TRANSPORT SYSTEM BINDING PROTEIN MLAD-RELATED"/>
    <property type="match status" value="1"/>
</dbReference>
<dbReference type="RefSeq" id="WP_348262220.1">
    <property type="nucleotide sequence ID" value="NZ_CP121196.1"/>
</dbReference>
<dbReference type="Pfam" id="PF02470">
    <property type="entry name" value="MlaD"/>
    <property type="match status" value="1"/>
</dbReference>
<organism evidence="2">
    <name type="scientific">Telmatobacter sp. DSM 110680</name>
    <dbReference type="NCBI Taxonomy" id="3036704"/>
    <lineage>
        <taxon>Bacteria</taxon>
        <taxon>Pseudomonadati</taxon>
        <taxon>Acidobacteriota</taxon>
        <taxon>Terriglobia</taxon>
        <taxon>Terriglobales</taxon>
        <taxon>Acidobacteriaceae</taxon>
        <taxon>Telmatobacter</taxon>
    </lineage>
</organism>
<proteinExistence type="predicted"/>
<gene>
    <name evidence="2" type="ORF">P8935_20745</name>
</gene>
<dbReference type="InterPro" id="IPR052336">
    <property type="entry name" value="MlaD_Phospholipid_Transporter"/>
</dbReference>
<dbReference type="AlphaFoldDB" id="A0AAU7DGZ5"/>
<dbReference type="EMBL" id="CP121196">
    <property type="protein sequence ID" value="XBH16988.1"/>
    <property type="molecule type" value="Genomic_DNA"/>
</dbReference>
<dbReference type="InterPro" id="IPR003399">
    <property type="entry name" value="Mce/MlaD"/>
</dbReference>